<dbReference type="Pfam" id="PF24300">
    <property type="entry name" value="KWL1"/>
    <property type="match status" value="1"/>
</dbReference>
<dbReference type="EMBL" id="CAJNOL010001084">
    <property type="protein sequence ID" value="CAF1283233.1"/>
    <property type="molecule type" value="Genomic_DNA"/>
</dbReference>
<sequence length="269" mass="27374">MLLFLIGLLCASTCQSHIIRQRATCSWPGHCAGDPCTTENDCDGSMICISGKCSTPDSTGCSAPCTWTGHCCGDPCTTENDCDGSLICVSGKCGTGSSGGGTTAPTTTGSSGTCLPSGVLQGTGTNCNTENMSECCQAGQVYNQYQCSPSSNSSVILTLNSFQAGGDGGGAGACFGLFYPDTQRVVALSTGWYNGGSRCGKTITISGNGRTTTAKVVDECDSVNGCDAEHAGQPPCRNNIVDGSPAVWQALGVSTSDSRYGQMTISWTG</sequence>
<evidence type="ECO:0000256" key="4">
    <source>
        <dbReference type="ARBA" id="ARBA00022729"/>
    </source>
</evidence>
<dbReference type="Proteomes" id="UP000663870">
    <property type="component" value="Unassembled WGS sequence"/>
</dbReference>
<dbReference type="CDD" id="cd22270">
    <property type="entry name" value="DPBB_kiwellin-like"/>
    <property type="match status" value="1"/>
</dbReference>
<dbReference type="SUPFAM" id="SSF50685">
    <property type="entry name" value="Barwin-like endoglucanases"/>
    <property type="match status" value="1"/>
</dbReference>
<evidence type="ECO:0000256" key="5">
    <source>
        <dbReference type="SAM" id="SignalP"/>
    </source>
</evidence>
<evidence type="ECO:0000313" key="7">
    <source>
        <dbReference type="Proteomes" id="UP000663870"/>
    </source>
</evidence>
<keyword evidence="7" id="KW-1185">Reference proteome</keyword>
<keyword evidence="3" id="KW-0964">Secreted</keyword>
<evidence type="ECO:0000256" key="3">
    <source>
        <dbReference type="ARBA" id="ARBA00022525"/>
    </source>
</evidence>
<comment type="subcellular location">
    <subcellularLocation>
        <location evidence="1">Secreted</location>
    </subcellularLocation>
</comment>
<feature type="signal peptide" evidence="5">
    <location>
        <begin position="1"/>
        <end position="16"/>
    </location>
</feature>
<dbReference type="PANTHER" id="PTHR33191:SF58">
    <property type="entry name" value="RIPENING-RELATED PROTEIN 1"/>
    <property type="match status" value="1"/>
</dbReference>
<dbReference type="Gene3D" id="2.40.40.10">
    <property type="entry name" value="RlpA-like domain"/>
    <property type="match status" value="1"/>
</dbReference>
<name>A0A815CGA5_9BILA</name>
<dbReference type="InterPro" id="IPR036908">
    <property type="entry name" value="RlpA-like_sf"/>
</dbReference>
<feature type="chain" id="PRO_5032614265" evidence="5">
    <location>
        <begin position="17"/>
        <end position="269"/>
    </location>
</feature>
<evidence type="ECO:0000313" key="6">
    <source>
        <dbReference type="EMBL" id="CAF1283233.1"/>
    </source>
</evidence>
<dbReference type="GO" id="GO:0005576">
    <property type="term" value="C:extracellular region"/>
    <property type="evidence" value="ECO:0007669"/>
    <property type="project" value="UniProtKB-SubCell"/>
</dbReference>
<gene>
    <name evidence="6" type="ORF">JXQ802_LOCUS28602</name>
</gene>
<dbReference type="PANTHER" id="PTHR33191">
    <property type="entry name" value="RIPENING-RELATED PROTEIN 2-RELATED"/>
    <property type="match status" value="1"/>
</dbReference>
<evidence type="ECO:0000256" key="2">
    <source>
        <dbReference type="ARBA" id="ARBA00005592"/>
    </source>
</evidence>
<accession>A0A815CGA5</accession>
<protein>
    <submittedName>
        <fullName evidence="6">Uncharacterized protein</fullName>
    </submittedName>
</protein>
<comment type="similarity">
    <text evidence="2">Belongs to the kiwellin family.</text>
</comment>
<dbReference type="InterPro" id="IPR039271">
    <property type="entry name" value="Kiwellin-like"/>
</dbReference>
<organism evidence="6 7">
    <name type="scientific">Rotaria sordida</name>
    <dbReference type="NCBI Taxonomy" id="392033"/>
    <lineage>
        <taxon>Eukaryota</taxon>
        <taxon>Metazoa</taxon>
        <taxon>Spiralia</taxon>
        <taxon>Gnathifera</taxon>
        <taxon>Rotifera</taxon>
        <taxon>Eurotatoria</taxon>
        <taxon>Bdelloidea</taxon>
        <taxon>Philodinida</taxon>
        <taxon>Philodinidae</taxon>
        <taxon>Rotaria</taxon>
    </lineage>
</organism>
<evidence type="ECO:0000256" key="1">
    <source>
        <dbReference type="ARBA" id="ARBA00004613"/>
    </source>
</evidence>
<comment type="caution">
    <text evidence="6">The sequence shown here is derived from an EMBL/GenBank/DDBJ whole genome shotgun (WGS) entry which is preliminary data.</text>
</comment>
<dbReference type="AlphaFoldDB" id="A0A815CGA5"/>
<proteinExistence type="inferred from homology"/>
<keyword evidence="4 5" id="KW-0732">Signal</keyword>
<reference evidence="6" key="1">
    <citation type="submission" date="2021-02" db="EMBL/GenBank/DDBJ databases">
        <authorList>
            <person name="Nowell W R."/>
        </authorList>
    </citation>
    <scope>NUCLEOTIDE SEQUENCE</scope>
</reference>